<evidence type="ECO:0000256" key="5">
    <source>
        <dbReference type="SAM" id="MobiDB-lite"/>
    </source>
</evidence>
<keyword evidence="6" id="KW-0812">Transmembrane</keyword>
<dbReference type="InterPro" id="IPR019931">
    <property type="entry name" value="LPXTG_anchor"/>
</dbReference>
<dbReference type="PROSITE" id="PS50847">
    <property type="entry name" value="GRAM_POS_ANCHORING"/>
    <property type="match status" value="1"/>
</dbReference>
<keyword evidence="10" id="KW-1185">Reference proteome</keyword>
<evidence type="ECO:0000313" key="9">
    <source>
        <dbReference type="EMBL" id="MEU3555374.1"/>
    </source>
</evidence>
<feature type="transmembrane region" description="Helical" evidence="6">
    <location>
        <begin position="419"/>
        <end position="439"/>
    </location>
</feature>
<evidence type="ECO:0000259" key="8">
    <source>
        <dbReference type="PROSITE" id="PS50847"/>
    </source>
</evidence>
<keyword evidence="1" id="KW-0134">Cell wall</keyword>
<evidence type="ECO:0000313" key="10">
    <source>
        <dbReference type="Proteomes" id="UP001550850"/>
    </source>
</evidence>
<evidence type="ECO:0000256" key="1">
    <source>
        <dbReference type="ARBA" id="ARBA00022512"/>
    </source>
</evidence>
<reference evidence="9 10" key="1">
    <citation type="submission" date="2024-06" db="EMBL/GenBank/DDBJ databases">
        <title>The Natural Products Discovery Center: Release of the First 8490 Sequenced Strains for Exploring Actinobacteria Biosynthetic Diversity.</title>
        <authorList>
            <person name="Kalkreuter E."/>
            <person name="Kautsar S.A."/>
            <person name="Yang D."/>
            <person name="Bader C.D."/>
            <person name="Teijaro C.N."/>
            <person name="Fluegel L."/>
            <person name="Davis C.M."/>
            <person name="Simpson J.R."/>
            <person name="Lauterbach L."/>
            <person name="Steele A.D."/>
            <person name="Gui C."/>
            <person name="Meng S."/>
            <person name="Li G."/>
            <person name="Viehrig K."/>
            <person name="Ye F."/>
            <person name="Su P."/>
            <person name="Kiefer A.F."/>
            <person name="Nichols A."/>
            <person name="Cepeda A.J."/>
            <person name="Yan W."/>
            <person name="Fan B."/>
            <person name="Jiang Y."/>
            <person name="Adhikari A."/>
            <person name="Zheng C.-J."/>
            <person name="Schuster L."/>
            <person name="Cowan T.M."/>
            <person name="Smanski M.J."/>
            <person name="Chevrette M.G."/>
            <person name="De Carvalho L.P.S."/>
            <person name="Shen B."/>
        </authorList>
    </citation>
    <scope>NUCLEOTIDE SEQUENCE [LARGE SCALE GENOMIC DNA]</scope>
    <source>
        <strain evidence="9 10">NPDC038104</strain>
    </source>
</reference>
<feature type="domain" description="Gram-positive cocci surface proteins LPxTG" evidence="8">
    <location>
        <begin position="409"/>
        <end position="445"/>
    </location>
</feature>
<dbReference type="Pfam" id="PF05548">
    <property type="entry name" value="Peptidase_M11"/>
    <property type="match status" value="1"/>
</dbReference>
<accession>A0ABV2YI34</accession>
<evidence type="ECO:0000256" key="6">
    <source>
        <dbReference type="SAM" id="Phobius"/>
    </source>
</evidence>
<dbReference type="InterPro" id="IPR008752">
    <property type="entry name" value="Peptidase_M11"/>
</dbReference>
<dbReference type="NCBIfam" id="TIGR01167">
    <property type="entry name" value="LPXTG_anchor"/>
    <property type="match status" value="1"/>
</dbReference>
<keyword evidence="4" id="KW-0572">Peptidoglycan-anchor</keyword>
<dbReference type="RefSeq" id="WP_108952236.1">
    <property type="nucleotide sequence ID" value="NZ_BEVZ01000002.1"/>
</dbReference>
<sequence>MKTSALGRIALATGITALTTGLIPTTAHADDATVERKVLPVLVEFTDSSFQHPDKVKESTPDTYFGAKKDSLASFFSELSRGRYKVVPVVDDQYVGPVKLPMAASCDHGEINTLTQKALAEQGLVRGEDYDSLSMVFPAQKTGCSWAGLGSVPGPYTWINLYGTASGLGVVGHEFGHNLGLGHQMRSVCTDGNLVDCKENGTSAKSMMGGGGPAMGISAPEMIRAGWLDDSEAVEVAESGTYELRSLHGEGSGVRALDIPMGEDRLVVEYRHAAGSFDQNLEGVHAYRVPKGNYGSSSLIDLTEANKTAGNDAPAEADAITSLKDVASKVSLAVTSSGDGGVTVRVSLNGEDLSDVADVPEETAAPAPEHTGTDTDAGDGLPDGAEAKSGGQEKVTGSEGSEAGGSENLAATGGDSGTLLLAGGGVALVAAGACALSLMRRRRRA</sequence>
<name>A0ABV2YI34_9ACTN</name>
<evidence type="ECO:0000256" key="7">
    <source>
        <dbReference type="SAM" id="SignalP"/>
    </source>
</evidence>
<protein>
    <submittedName>
        <fullName evidence="9">LAETG motif-containing sortase-dependent surface protein</fullName>
    </submittedName>
</protein>
<keyword evidence="2" id="KW-0964">Secreted</keyword>
<keyword evidence="3 7" id="KW-0732">Signal</keyword>
<dbReference type="Proteomes" id="UP001550850">
    <property type="component" value="Unassembled WGS sequence"/>
</dbReference>
<gene>
    <name evidence="9" type="ORF">AB0E65_14330</name>
</gene>
<proteinExistence type="predicted"/>
<keyword evidence="6" id="KW-1133">Transmembrane helix</keyword>
<dbReference type="NCBIfam" id="NF041528">
    <property type="entry name" value="strep_LAETG"/>
    <property type="match status" value="1"/>
</dbReference>
<evidence type="ECO:0000256" key="3">
    <source>
        <dbReference type="ARBA" id="ARBA00022729"/>
    </source>
</evidence>
<feature type="compositionally biased region" description="Low complexity" evidence="5">
    <location>
        <begin position="397"/>
        <end position="407"/>
    </location>
</feature>
<evidence type="ECO:0000256" key="2">
    <source>
        <dbReference type="ARBA" id="ARBA00022525"/>
    </source>
</evidence>
<dbReference type="EMBL" id="JBEZUR010000018">
    <property type="protein sequence ID" value="MEU3555374.1"/>
    <property type="molecule type" value="Genomic_DNA"/>
</dbReference>
<comment type="caution">
    <text evidence="9">The sequence shown here is derived from an EMBL/GenBank/DDBJ whole genome shotgun (WGS) entry which is preliminary data.</text>
</comment>
<keyword evidence="6" id="KW-0472">Membrane</keyword>
<evidence type="ECO:0000256" key="4">
    <source>
        <dbReference type="ARBA" id="ARBA00023088"/>
    </source>
</evidence>
<dbReference type="SUPFAM" id="SSF55486">
    <property type="entry name" value="Metalloproteases ('zincins'), catalytic domain"/>
    <property type="match status" value="1"/>
</dbReference>
<feature type="region of interest" description="Disordered" evidence="5">
    <location>
        <begin position="363"/>
        <end position="413"/>
    </location>
</feature>
<feature type="chain" id="PRO_5045335653" evidence="7">
    <location>
        <begin position="30"/>
        <end position="445"/>
    </location>
</feature>
<organism evidence="9 10">
    <name type="scientific">Streptomyces fragilis</name>
    <dbReference type="NCBI Taxonomy" id="67301"/>
    <lineage>
        <taxon>Bacteria</taxon>
        <taxon>Bacillati</taxon>
        <taxon>Actinomycetota</taxon>
        <taxon>Actinomycetes</taxon>
        <taxon>Kitasatosporales</taxon>
        <taxon>Streptomycetaceae</taxon>
        <taxon>Streptomyces</taxon>
    </lineage>
</organism>
<feature type="signal peptide" evidence="7">
    <location>
        <begin position="1"/>
        <end position="29"/>
    </location>
</feature>